<dbReference type="GO" id="GO:0005524">
    <property type="term" value="F:ATP binding"/>
    <property type="evidence" value="ECO:0007669"/>
    <property type="project" value="UniProtKB-KW"/>
</dbReference>
<sequence length="714" mass="77609">MAARVVDERTQLLQRPASEIILRTHTEPTEDLKQERRRATFNFEELAYVLNGGKELLEKKQRFAEILAKTSWGDKSRRYFLGREEEYVGGLRAALGIWEKMKTENLSLEDGALMRTLVDFPGGLELHIGMFIPSIMSQGSSEQQAKWMPLCMGLKIIGTYAQTELGHGTFVRGLETTATYDRQTQEFVIHSPTLTATKWWPGGLGKTATHAVVMARLMVPDERGAMRDYGPHGFIAQLRDLDSHLPLPGVTIGDIGPKVGYNGVDNGYLSFDHVRIPRDQMLMRFAKVTPEGRYVPPPPSNSKASYATMVFVRADIVKNAGSSLGRAVTIATRYAAVRRQTAPAPGERELQVLDYQNCAATLLPLIASSYALSFMGEEMMSMYRRFEQDRDRGEFGALPELHALSSGLKALCTWITADGIEECRRTCGGHGYSKLSGLPTLFQNYVQNVTWEGDNNVMCLQTARYLIKALAGVQQGKRAAGSAAYLNDVVSELAPGSRCAAACDECWLRPDVAAAALRHAAARSVASATATLAAATGGKGLAFEGRAWSENTVDSIRAAKAHCTFVLHQTFVDSVARLEAAASVSPPAGGQGQSVGADTAAVLRQLAALFALEQMERSGGVAALLEDGYMSAAQAAALRRRHRLLLAALRPNAVALVDAFAFPDYLLNSALGRADGDVYRGLLEMARGSPLNATQEGPAWPEVLRPVLAARSRL</sequence>
<evidence type="ECO:0000256" key="4">
    <source>
        <dbReference type="ARBA" id="ARBA00022630"/>
    </source>
</evidence>
<feature type="active site" description="Proton acceptor" evidence="13">
    <location>
        <position position="452"/>
    </location>
</feature>
<evidence type="ECO:0000256" key="8">
    <source>
        <dbReference type="ARBA" id="ARBA00022840"/>
    </source>
</evidence>
<comment type="subcellular location">
    <subcellularLocation>
        <location evidence="2">Peroxisome</location>
    </subcellularLocation>
</comment>
<dbReference type="InterPro" id="IPR009100">
    <property type="entry name" value="AcylCoA_DH/oxidase_NM_dom_sf"/>
</dbReference>
<evidence type="ECO:0000256" key="9">
    <source>
        <dbReference type="ARBA" id="ARBA00023002"/>
    </source>
</evidence>
<keyword evidence="4 12" id="KW-0285">Flavoprotein</keyword>
<comment type="similarity">
    <text evidence="3 12">Belongs to the acyl-CoA oxidase family.</text>
</comment>
<keyword evidence="8" id="KW-0067">ATP-binding</keyword>
<dbReference type="FunFam" id="1.20.140.10:FF:000013">
    <property type="entry name" value="Acyl-coenzyme A oxidase"/>
    <property type="match status" value="1"/>
</dbReference>
<dbReference type="PANTHER" id="PTHR10909:SF250">
    <property type="entry name" value="PEROXISOMAL ACYL-COENZYME A OXIDASE 1"/>
    <property type="match status" value="1"/>
</dbReference>
<dbReference type="GO" id="GO:0003997">
    <property type="term" value="F:acyl-CoA oxidase activity"/>
    <property type="evidence" value="ECO:0007669"/>
    <property type="project" value="InterPro"/>
</dbReference>
<reference evidence="19 20" key="1">
    <citation type="journal article" date="2023" name="Commun. Biol.">
        <title>Reorganization of the ancestral sex-determining regions during the evolution of trioecy in Pleodorina starrii.</title>
        <authorList>
            <person name="Takahashi K."/>
            <person name="Suzuki S."/>
            <person name="Kawai-Toyooka H."/>
            <person name="Yamamoto K."/>
            <person name="Hamaji T."/>
            <person name="Ootsuki R."/>
            <person name="Yamaguchi H."/>
            <person name="Kawachi M."/>
            <person name="Higashiyama T."/>
            <person name="Nozaki H."/>
        </authorList>
    </citation>
    <scope>NUCLEOTIDE SEQUENCE [LARGE SCALE GENOMIC DNA]</scope>
    <source>
        <strain evidence="19 20">NIES-4479</strain>
    </source>
</reference>
<dbReference type="PIRSF" id="PIRSF000168">
    <property type="entry name" value="Acyl-CoA_oxidase"/>
    <property type="match status" value="1"/>
</dbReference>
<evidence type="ECO:0000259" key="16">
    <source>
        <dbReference type="Pfam" id="PF02770"/>
    </source>
</evidence>
<dbReference type="Proteomes" id="UP001165080">
    <property type="component" value="Unassembled WGS sequence"/>
</dbReference>
<dbReference type="GO" id="GO:0033540">
    <property type="term" value="P:fatty acid beta-oxidation using acyl-CoA oxidase"/>
    <property type="evidence" value="ECO:0007669"/>
    <property type="project" value="TreeGrafter"/>
</dbReference>
<feature type="domain" description="Acyl-CoA oxidase/dehydrogenase middle" evidence="16">
    <location>
        <begin position="160"/>
        <end position="274"/>
    </location>
</feature>
<evidence type="ECO:0000256" key="3">
    <source>
        <dbReference type="ARBA" id="ARBA00006288"/>
    </source>
</evidence>
<keyword evidence="7" id="KW-0276">Fatty acid metabolism</keyword>
<evidence type="ECO:0000259" key="15">
    <source>
        <dbReference type="Pfam" id="PF01756"/>
    </source>
</evidence>
<evidence type="ECO:0000256" key="6">
    <source>
        <dbReference type="ARBA" id="ARBA00022827"/>
    </source>
</evidence>
<protein>
    <recommendedName>
        <fullName evidence="12">Acyl-coenzyme A oxidase</fullName>
    </recommendedName>
</protein>
<dbReference type="SUPFAM" id="SSF56645">
    <property type="entry name" value="Acyl-CoA dehydrogenase NM domain-like"/>
    <property type="match status" value="1"/>
</dbReference>
<dbReference type="PANTHER" id="PTHR10909">
    <property type="entry name" value="ELECTRON TRANSPORT OXIDOREDUCTASE"/>
    <property type="match status" value="1"/>
</dbReference>
<evidence type="ECO:0000256" key="10">
    <source>
        <dbReference type="ARBA" id="ARBA00023098"/>
    </source>
</evidence>
<dbReference type="Gene3D" id="1.20.140.10">
    <property type="entry name" value="Butyryl-CoA Dehydrogenase, subunit A, domain 3"/>
    <property type="match status" value="2"/>
</dbReference>
<dbReference type="EMBL" id="BRXU01000007">
    <property type="protein sequence ID" value="GLC53230.1"/>
    <property type="molecule type" value="Genomic_DNA"/>
</dbReference>
<dbReference type="Gene3D" id="1.10.540.10">
    <property type="entry name" value="Acyl-CoA dehydrogenase/oxidase, N-terminal domain"/>
    <property type="match status" value="1"/>
</dbReference>
<feature type="binding site" evidence="14">
    <location>
        <position position="202"/>
    </location>
    <ligand>
        <name>FAD</name>
        <dbReference type="ChEBI" id="CHEBI:57692"/>
    </ligand>
</feature>
<dbReference type="GO" id="GO:0055088">
    <property type="term" value="P:lipid homeostasis"/>
    <property type="evidence" value="ECO:0007669"/>
    <property type="project" value="TreeGrafter"/>
</dbReference>
<keyword evidence="10" id="KW-0443">Lipid metabolism</keyword>
<dbReference type="InterPro" id="IPR006091">
    <property type="entry name" value="Acyl-CoA_Oxase/DH_mid-dom"/>
</dbReference>
<evidence type="ECO:0000256" key="12">
    <source>
        <dbReference type="PIRNR" id="PIRNR000168"/>
    </source>
</evidence>
<organism evidence="19 20">
    <name type="scientific">Pleodorina starrii</name>
    <dbReference type="NCBI Taxonomy" id="330485"/>
    <lineage>
        <taxon>Eukaryota</taxon>
        <taxon>Viridiplantae</taxon>
        <taxon>Chlorophyta</taxon>
        <taxon>core chlorophytes</taxon>
        <taxon>Chlorophyceae</taxon>
        <taxon>CS clade</taxon>
        <taxon>Chlamydomonadales</taxon>
        <taxon>Volvocaceae</taxon>
        <taxon>Pleodorina</taxon>
    </lineage>
</organism>
<dbReference type="InterPro" id="IPR046373">
    <property type="entry name" value="Acyl-CoA_Oxase/DH_mid-dom_sf"/>
</dbReference>
<keyword evidence="9" id="KW-0560">Oxidoreductase</keyword>
<comment type="caution">
    <text evidence="19">The sequence shown here is derived from an EMBL/GenBank/DDBJ whole genome shotgun (WGS) entry which is preliminary data.</text>
</comment>
<dbReference type="GO" id="GO:0005777">
    <property type="term" value="C:peroxisome"/>
    <property type="evidence" value="ECO:0007669"/>
    <property type="project" value="UniProtKB-SubCell"/>
</dbReference>
<evidence type="ECO:0000313" key="20">
    <source>
        <dbReference type="Proteomes" id="UP001165080"/>
    </source>
</evidence>
<dbReference type="Gene3D" id="2.40.110.10">
    <property type="entry name" value="Butyryl-CoA Dehydrogenase, subunit A, domain 2"/>
    <property type="match status" value="1"/>
</dbReference>
<gene>
    <name evidence="19" type="primary">PLEST008746</name>
    <name evidence="19" type="ORF">PLESTB_000722200</name>
</gene>
<dbReference type="Pfam" id="PF02770">
    <property type="entry name" value="Acyl-CoA_dh_M"/>
    <property type="match status" value="1"/>
</dbReference>
<feature type="domain" description="Acyl-coenzyme A oxidase N-terminal" evidence="17">
    <location>
        <begin position="43"/>
        <end position="157"/>
    </location>
</feature>
<accession>A0A9W6BK46</accession>
<dbReference type="Pfam" id="PF14749">
    <property type="entry name" value="Acyl-CoA_ox_N"/>
    <property type="match status" value="1"/>
</dbReference>
<dbReference type="AlphaFoldDB" id="A0A9W6BK46"/>
<dbReference type="InterPro" id="IPR002655">
    <property type="entry name" value="Acyl-CoA_oxidase_C"/>
</dbReference>
<dbReference type="Pfam" id="PF22924">
    <property type="entry name" value="ACOX_C_alpha1"/>
    <property type="match status" value="1"/>
</dbReference>
<dbReference type="OrthoDB" id="538336at2759"/>
<evidence type="ECO:0000256" key="1">
    <source>
        <dbReference type="ARBA" id="ARBA00001974"/>
    </source>
</evidence>
<dbReference type="FunFam" id="1.20.140.10:FF:000005">
    <property type="entry name" value="Acyl-coenzyme A oxidase"/>
    <property type="match status" value="1"/>
</dbReference>
<dbReference type="GO" id="GO:0005504">
    <property type="term" value="F:fatty acid binding"/>
    <property type="evidence" value="ECO:0007669"/>
    <property type="project" value="TreeGrafter"/>
</dbReference>
<evidence type="ECO:0000256" key="13">
    <source>
        <dbReference type="PIRSR" id="PIRSR000168-1"/>
    </source>
</evidence>
<evidence type="ECO:0000256" key="7">
    <source>
        <dbReference type="ARBA" id="ARBA00022832"/>
    </source>
</evidence>
<keyword evidence="20" id="KW-1185">Reference proteome</keyword>
<evidence type="ECO:0000256" key="5">
    <source>
        <dbReference type="ARBA" id="ARBA00022741"/>
    </source>
</evidence>
<dbReference type="InterPro" id="IPR029320">
    <property type="entry name" value="Acyl-CoA_ox_N"/>
</dbReference>
<name>A0A9W6BK46_9CHLO</name>
<evidence type="ECO:0000256" key="11">
    <source>
        <dbReference type="ARBA" id="ARBA00023140"/>
    </source>
</evidence>
<feature type="domain" description="Acyl-CoA oxidase C-alpha1" evidence="18">
    <location>
        <begin position="306"/>
        <end position="467"/>
    </location>
</feature>
<dbReference type="FunFam" id="2.40.110.10:FF:000003">
    <property type="entry name" value="Acyl-coenzyme A oxidase"/>
    <property type="match status" value="1"/>
</dbReference>
<feature type="binding site" evidence="14">
    <location>
        <position position="163"/>
    </location>
    <ligand>
        <name>FAD</name>
        <dbReference type="ChEBI" id="CHEBI:57692"/>
    </ligand>
</feature>
<evidence type="ECO:0000259" key="17">
    <source>
        <dbReference type="Pfam" id="PF14749"/>
    </source>
</evidence>
<dbReference type="InterPro" id="IPR055060">
    <property type="entry name" value="ACOX_C_alpha1"/>
</dbReference>
<proteinExistence type="inferred from homology"/>
<keyword evidence="5" id="KW-0547">Nucleotide-binding</keyword>
<dbReference type="SUPFAM" id="SSF47203">
    <property type="entry name" value="Acyl-CoA dehydrogenase C-terminal domain-like"/>
    <property type="match status" value="2"/>
</dbReference>
<dbReference type="InterPro" id="IPR037069">
    <property type="entry name" value="AcylCoA_DH/ox_N_sf"/>
</dbReference>
<dbReference type="InterPro" id="IPR012258">
    <property type="entry name" value="Acyl-CoA_oxidase"/>
</dbReference>
<dbReference type="FunFam" id="1.10.540.10:FF:000006">
    <property type="entry name" value="Acyl-coenzyme A oxidase"/>
    <property type="match status" value="1"/>
</dbReference>
<comment type="cofactor">
    <cofactor evidence="1">
        <name>FAD</name>
        <dbReference type="ChEBI" id="CHEBI:57692"/>
    </cofactor>
</comment>
<feature type="domain" description="Acyl-CoA oxidase C-terminal" evidence="15">
    <location>
        <begin position="510"/>
        <end position="708"/>
    </location>
</feature>
<evidence type="ECO:0000259" key="18">
    <source>
        <dbReference type="Pfam" id="PF22924"/>
    </source>
</evidence>
<evidence type="ECO:0000313" key="19">
    <source>
        <dbReference type="EMBL" id="GLC53230.1"/>
    </source>
</evidence>
<evidence type="ECO:0000256" key="2">
    <source>
        <dbReference type="ARBA" id="ARBA00004275"/>
    </source>
</evidence>
<evidence type="ECO:0000256" key="14">
    <source>
        <dbReference type="PIRSR" id="PIRSR000168-2"/>
    </source>
</evidence>
<dbReference type="InterPro" id="IPR036250">
    <property type="entry name" value="AcylCo_DH-like_C"/>
</dbReference>
<dbReference type="GO" id="GO:0071949">
    <property type="term" value="F:FAD binding"/>
    <property type="evidence" value="ECO:0007669"/>
    <property type="project" value="InterPro"/>
</dbReference>
<keyword evidence="6 12" id="KW-0274">FAD</keyword>
<keyword evidence="11" id="KW-0576">Peroxisome</keyword>
<dbReference type="Pfam" id="PF01756">
    <property type="entry name" value="ACOX"/>
    <property type="match status" value="1"/>
</dbReference>